<evidence type="ECO:0000259" key="9">
    <source>
        <dbReference type="PROSITE" id="PS50110"/>
    </source>
</evidence>
<evidence type="ECO:0000256" key="3">
    <source>
        <dbReference type="ARBA" id="ARBA00022553"/>
    </source>
</evidence>
<dbReference type="Pfam" id="PF02518">
    <property type="entry name" value="HATPase_c"/>
    <property type="match status" value="1"/>
</dbReference>
<feature type="modified residue" description="4-aspartylphosphate" evidence="7">
    <location>
        <position position="55"/>
    </location>
</feature>
<dbReference type="SUPFAM" id="SSF55785">
    <property type="entry name" value="PYP-like sensor domain (PAS domain)"/>
    <property type="match status" value="1"/>
</dbReference>
<dbReference type="Pfam" id="PF00072">
    <property type="entry name" value="Response_reg"/>
    <property type="match status" value="1"/>
</dbReference>
<dbReference type="SUPFAM" id="SSF52172">
    <property type="entry name" value="CheY-like"/>
    <property type="match status" value="1"/>
</dbReference>
<dbReference type="SUPFAM" id="SSF55874">
    <property type="entry name" value="ATPase domain of HSP90 chaperone/DNA topoisomerase II/histidine kinase"/>
    <property type="match status" value="1"/>
</dbReference>
<keyword evidence="4" id="KW-0808">Transferase</keyword>
<accession>A0ABU5UB52</accession>
<dbReference type="Gene3D" id="3.30.565.10">
    <property type="entry name" value="Histidine kinase-like ATPase, C-terminal domain"/>
    <property type="match status" value="1"/>
</dbReference>
<dbReference type="Gene3D" id="3.40.50.2300">
    <property type="match status" value="1"/>
</dbReference>
<organism evidence="12 13">
    <name type="scientific">Nodularia harveyana UHCC-0300</name>
    <dbReference type="NCBI Taxonomy" id="2974287"/>
    <lineage>
        <taxon>Bacteria</taxon>
        <taxon>Bacillati</taxon>
        <taxon>Cyanobacteriota</taxon>
        <taxon>Cyanophyceae</taxon>
        <taxon>Nostocales</taxon>
        <taxon>Nodulariaceae</taxon>
        <taxon>Nodularia</taxon>
    </lineage>
</organism>
<evidence type="ECO:0000256" key="2">
    <source>
        <dbReference type="ARBA" id="ARBA00012438"/>
    </source>
</evidence>
<dbReference type="PROSITE" id="PS50109">
    <property type="entry name" value="HIS_KIN"/>
    <property type="match status" value="1"/>
</dbReference>
<dbReference type="SMART" id="SM00086">
    <property type="entry name" value="PAC"/>
    <property type="match status" value="1"/>
</dbReference>
<dbReference type="InterPro" id="IPR005467">
    <property type="entry name" value="His_kinase_dom"/>
</dbReference>
<dbReference type="SMART" id="SM00448">
    <property type="entry name" value="REC"/>
    <property type="match status" value="1"/>
</dbReference>
<dbReference type="CDD" id="cd17534">
    <property type="entry name" value="REC_DC-like"/>
    <property type="match status" value="1"/>
</dbReference>
<evidence type="ECO:0000256" key="4">
    <source>
        <dbReference type="ARBA" id="ARBA00022679"/>
    </source>
</evidence>
<protein>
    <recommendedName>
        <fullName evidence="2">histidine kinase</fullName>
        <ecNumber evidence="2">2.7.13.3</ecNumber>
    </recommendedName>
</protein>
<keyword evidence="5" id="KW-0418">Kinase</keyword>
<dbReference type="InterPro" id="IPR013656">
    <property type="entry name" value="PAS_4"/>
</dbReference>
<evidence type="ECO:0000256" key="1">
    <source>
        <dbReference type="ARBA" id="ARBA00000085"/>
    </source>
</evidence>
<feature type="domain" description="Histidine kinase" evidence="8">
    <location>
        <begin position="286"/>
        <end position="505"/>
    </location>
</feature>
<evidence type="ECO:0000259" key="8">
    <source>
        <dbReference type="PROSITE" id="PS50109"/>
    </source>
</evidence>
<dbReference type="InterPro" id="IPR036890">
    <property type="entry name" value="HATPase_C_sf"/>
</dbReference>
<comment type="caution">
    <text evidence="12">The sequence shown here is derived from an EMBL/GenBank/DDBJ whole genome shotgun (WGS) entry which is preliminary data.</text>
</comment>
<keyword evidence="13" id="KW-1185">Reference proteome</keyword>
<dbReference type="SUPFAM" id="SSF47384">
    <property type="entry name" value="Homodimeric domain of signal transducing histidine kinase"/>
    <property type="match status" value="1"/>
</dbReference>
<evidence type="ECO:0000256" key="5">
    <source>
        <dbReference type="ARBA" id="ARBA00022777"/>
    </source>
</evidence>
<dbReference type="InterPro" id="IPR000014">
    <property type="entry name" value="PAS"/>
</dbReference>
<dbReference type="PRINTS" id="PR00344">
    <property type="entry name" value="BCTRLSENSOR"/>
</dbReference>
<dbReference type="InterPro" id="IPR003594">
    <property type="entry name" value="HATPase_dom"/>
</dbReference>
<dbReference type="SMART" id="SM00387">
    <property type="entry name" value="HATPase_c"/>
    <property type="match status" value="1"/>
</dbReference>
<evidence type="ECO:0000256" key="6">
    <source>
        <dbReference type="ARBA" id="ARBA00023012"/>
    </source>
</evidence>
<comment type="catalytic activity">
    <reaction evidence="1">
        <text>ATP + protein L-histidine = ADP + protein N-phospho-L-histidine.</text>
        <dbReference type="EC" id="2.7.13.3"/>
    </reaction>
</comment>
<dbReference type="RefSeq" id="WP_323194515.1">
    <property type="nucleotide sequence ID" value="NZ_JAYGHG010000002.1"/>
</dbReference>
<dbReference type="Pfam" id="PF00512">
    <property type="entry name" value="HisKA"/>
    <property type="match status" value="1"/>
</dbReference>
<dbReference type="NCBIfam" id="TIGR00229">
    <property type="entry name" value="sensory_box"/>
    <property type="match status" value="1"/>
</dbReference>
<dbReference type="Proteomes" id="UP001302120">
    <property type="component" value="Unassembled WGS sequence"/>
</dbReference>
<proteinExistence type="predicted"/>
<dbReference type="PROSITE" id="PS50112">
    <property type="entry name" value="PAS"/>
    <property type="match status" value="1"/>
</dbReference>
<dbReference type="Gene3D" id="1.10.287.130">
    <property type="match status" value="1"/>
</dbReference>
<dbReference type="CDD" id="cd00130">
    <property type="entry name" value="PAS"/>
    <property type="match status" value="1"/>
</dbReference>
<dbReference type="InterPro" id="IPR036097">
    <property type="entry name" value="HisK_dim/P_sf"/>
</dbReference>
<dbReference type="InterPro" id="IPR001789">
    <property type="entry name" value="Sig_transdc_resp-reg_receiver"/>
</dbReference>
<dbReference type="Gene3D" id="3.30.450.20">
    <property type="entry name" value="PAS domain"/>
    <property type="match status" value="1"/>
</dbReference>
<dbReference type="PANTHER" id="PTHR43047">
    <property type="entry name" value="TWO-COMPONENT HISTIDINE PROTEIN KINASE"/>
    <property type="match status" value="1"/>
</dbReference>
<evidence type="ECO:0000256" key="7">
    <source>
        <dbReference type="PROSITE-ProRule" id="PRU00169"/>
    </source>
</evidence>
<evidence type="ECO:0000259" key="11">
    <source>
        <dbReference type="PROSITE" id="PS50113"/>
    </source>
</evidence>
<dbReference type="InterPro" id="IPR000700">
    <property type="entry name" value="PAS-assoc_C"/>
</dbReference>
<dbReference type="PROSITE" id="PS50110">
    <property type="entry name" value="RESPONSE_REGULATORY"/>
    <property type="match status" value="1"/>
</dbReference>
<reference evidence="12 13" key="1">
    <citation type="submission" date="2023-12" db="EMBL/GenBank/DDBJ databases">
        <title>Baltic Sea Cyanobacteria.</title>
        <authorList>
            <person name="Delbaje E."/>
            <person name="Fewer D.P."/>
            <person name="Shishido T.K."/>
        </authorList>
    </citation>
    <scope>NUCLEOTIDE SEQUENCE [LARGE SCALE GENOMIC DNA]</scope>
    <source>
        <strain evidence="12 13">UHCC-0300</strain>
    </source>
</reference>
<dbReference type="InterPro" id="IPR035965">
    <property type="entry name" value="PAS-like_dom_sf"/>
</dbReference>
<feature type="domain" description="Response regulatory" evidence="9">
    <location>
        <begin position="5"/>
        <end position="120"/>
    </location>
</feature>
<dbReference type="Pfam" id="PF08448">
    <property type="entry name" value="PAS_4"/>
    <property type="match status" value="1"/>
</dbReference>
<dbReference type="SMART" id="SM00091">
    <property type="entry name" value="PAS"/>
    <property type="match status" value="1"/>
</dbReference>
<sequence length="509" mass="57517">MMNSKILIVEDEAIVAKDLRNRLKKFGYVVPAVAHSGEEAIKKALEFCPDLILMDISLKGKMDGIEAAYEIHKYLDIPIIYLTAYADDQTLTRAKITDHFGYLLKPFKERELQINIEISLNQYQLKKQLTTNQKWLSTLLNSISDGVISSDLQQFVTFMNPVAESLIGWKQEEACGRHLSEVFNIAHAVTHEPVKLEMTKVLQDGVIVNLPVETVLLAKNGAEIPIDNSFAPIKDDQDQIIGSVLVFRDVTEREQVIKARQKEVEQEQLLVQLSEINRLKNEFLSLFSHELRSPLTNMKVIIKMLQTSFVSPDNQRYLAMLSEECDREMRLINDLLDLQKLETQGSVAINTDVLVLEQFIPWVISPFKVRAQENEQTLQLNLPSNLPTLLSDPTSLERILGELIHNACKYTPSGGDIILSIDHNSAEIPPKTVITLRNSVEIPTEKLPRIFDKFYRLPNADIRNQGGTGLGLSIVQKLVEQLQGIIEVESSAGWTTFRVILHDLVISSS</sequence>
<name>A0ABU5UB52_9CYAN</name>
<keyword evidence="3 7" id="KW-0597">Phosphoprotein</keyword>
<dbReference type="EMBL" id="JAYGHG010000002">
    <property type="protein sequence ID" value="MEA5580176.1"/>
    <property type="molecule type" value="Genomic_DNA"/>
</dbReference>
<dbReference type="InterPro" id="IPR004358">
    <property type="entry name" value="Sig_transdc_His_kin-like_C"/>
</dbReference>
<dbReference type="PANTHER" id="PTHR43047:SF72">
    <property type="entry name" value="OSMOSENSING HISTIDINE PROTEIN KINASE SLN1"/>
    <property type="match status" value="1"/>
</dbReference>
<feature type="domain" description="PAC" evidence="11">
    <location>
        <begin position="210"/>
        <end position="262"/>
    </location>
</feature>
<dbReference type="SMART" id="SM00388">
    <property type="entry name" value="HisKA"/>
    <property type="match status" value="1"/>
</dbReference>
<dbReference type="CDD" id="cd00082">
    <property type="entry name" value="HisKA"/>
    <property type="match status" value="1"/>
</dbReference>
<feature type="domain" description="PAS" evidence="10">
    <location>
        <begin position="132"/>
        <end position="205"/>
    </location>
</feature>
<evidence type="ECO:0000259" key="10">
    <source>
        <dbReference type="PROSITE" id="PS50112"/>
    </source>
</evidence>
<evidence type="ECO:0000313" key="12">
    <source>
        <dbReference type="EMBL" id="MEA5580176.1"/>
    </source>
</evidence>
<dbReference type="InterPro" id="IPR001610">
    <property type="entry name" value="PAC"/>
</dbReference>
<gene>
    <name evidence="12" type="ORF">VB620_02335</name>
</gene>
<evidence type="ECO:0000313" key="13">
    <source>
        <dbReference type="Proteomes" id="UP001302120"/>
    </source>
</evidence>
<dbReference type="EC" id="2.7.13.3" evidence="2"/>
<keyword evidence="6" id="KW-0902">Two-component regulatory system</keyword>
<dbReference type="PROSITE" id="PS50113">
    <property type="entry name" value="PAC"/>
    <property type="match status" value="1"/>
</dbReference>
<dbReference type="InterPro" id="IPR003661">
    <property type="entry name" value="HisK_dim/P_dom"/>
</dbReference>
<dbReference type="InterPro" id="IPR011006">
    <property type="entry name" value="CheY-like_superfamily"/>
</dbReference>